<dbReference type="GeneID" id="90157764"/>
<feature type="domain" description="ORC1/DEAH AAA+ ATPase" evidence="1">
    <location>
        <begin position="12"/>
        <end position="125"/>
    </location>
</feature>
<dbReference type="InterPro" id="IPR027417">
    <property type="entry name" value="P-loop_NTPase"/>
</dbReference>
<reference evidence="2 3" key="1">
    <citation type="journal article" date="2012" name="Appl. Environ. Microbiol.">
        <title>Involvement of two latex-clearing proteins during rubber degradation and insights into the subsequent degradation pathway revealed by the genome sequence of Gordonia polyisoprenivorans strain VH2.</title>
        <authorList>
            <person name="Hiessl S."/>
            <person name="Schuldes J."/>
            <person name="Thurmer A."/>
            <person name="Halbsguth T."/>
            <person name="Broker D."/>
            <person name="Angelov A."/>
            <person name="Liebl W."/>
            <person name="Daniel R."/>
            <person name="Steinbuchel A."/>
        </authorList>
    </citation>
    <scope>NUCLEOTIDE SEQUENCE [LARGE SCALE GENOMIC DNA]</scope>
    <source>
        <strain evidence="3">DSM 44266 / VH2</strain>
    </source>
</reference>
<dbReference type="eggNOG" id="COG3903">
    <property type="taxonomic scope" value="Bacteria"/>
</dbReference>
<evidence type="ECO:0000313" key="3">
    <source>
        <dbReference type="Proteomes" id="UP000009154"/>
    </source>
</evidence>
<evidence type="ECO:0000313" key="2">
    <source>
        <dbReference type="EMBL" id="AFA71743.1"/>
    </source>
</evidence>
<dbReference type="PANTHER" id="PTHR47691:SF3">
    <property type="entry name" value="HTH-TYPE TRANSCRIPTIONAL REGULATOR RV0890C-RELATED"/>
    <property type="match status" value="1"/>
</dbReference>
<dbReference type="RefSeq" id="WP_014358710.1">
    <property type="nucleotide sequence ID" value="NC_016906.1"/>
</dbReference>
<dbReference type="EMBL" id="CP003119">
    <property type="protein sequence ID" value="AFA71743.1"/>
    <property type="molecule type" value="Genomic_DNA"/>
</dbReference>
<evidence type="ECO:0000259" key="1">
    <source>
        <dbReference type="Pfam" id="PF13401"/>
    </source>
</evidence>
<dbReference type="Proteomes" id="UP000009154">
    <property type="component" value="Chromosome"/>
</dbReference>
<organism evidence="2 3">
    <name type="scientific">Gordonia polyisoprenivorans (strain DSM 44266 / VH2)</name>
    <dbReference type="NCBI Taxonomy" id="1112204"/>
    <lineage>
        <taxon>Bacteria</taxon>
        <taxon>Bacillati</taxon>
        <taxon>Actinomycetota</taxon>
        <taxon>Actinomycetes</taxon>
        <taxon>Mycobacteriales</taxon>
        <taxon>Gordoniaceae</taxon>
        <taxon>Gordonia</taxon>
    </lineage>
</organism>
<dbReference type="SUPFAM" id="SSF52540">
    <property type="entry name" value="P-loop containing nucleoside triphosphate hydrolases"/>
    <property type="match status" value="1"/>
</dbReference>
<sequence length="740" mass="77257">MMTQLAVALRESSVVTVLGPGGIGKTRLITEYIAVHAPMNVFVDLSAARAPDDVRAAVAAALGRGALPEQGTAAAPTASSASAAGIAGAALAHLAAAGAVIVLDGCEHLIDFVVDLITDIRSRRSDLTIVATSRIGLGLVDERVLTVSPLTPERGAALFERRIRTLRPGIPTDVAVFGELCTRLDGSPLAIELAAAQLRHLSPRDLLDRVDSRFELLTPTGGGHRRSLSEIVSTSWELLPDSAQRTLEVLASLPGDVRLDDALMFTEVTERSLAEVCNHSLAVVVDHPDGATRYRLTETVREFARARTAADPAREAALRREKVDSASRLVTDVAGALLGTDIIKAFARLDETTDAVLAILDSAVGDPDPADPGAPARLLPITLWRVVRTGGHPNLGDLAEAAVAGCGDPDCGNSAEIPGLLCATGYLIALGRYRAAGRARAALRRTARRHAPPEHLAPLVEAVSGSPRRLAHVLARASRSPNPVVAAVAEIARSDVAEFAAAPSMSRRSALRAVVAAERAGHPWLTAAARHRLGRGHLLLGDRAGAATLFARAADDHAALGFQEESSRTRVHQAIALSVSAPDVAVELLETCLRDSGDSPKAFVATAHAALADLLVADDPSGARRSAERAIEIVGPPTDAHCAYLHGVRAVILQRTGEVVAARLAAESLRVSLSHLAAAPATNLPALGAAAAAVALVTDRVSSDALAAAARGARYRRDFSVIDLGDGPRSRRTALLTVLR</sequence>
<dbReference type="HOGENOM" id="CLU_374980_0_0_11"/>
<protein>
    <submittedName>
        <fullName evidence="2">Putative transcriptional regulator</fullName>
    </submittedName>
</protein>
<name>H6MWT7_GORPV</name>
<dbReference type="Pfam" id="PF13401">
    <property type="entry name" value="AAA_22"/>
    <property type="match status" value="1"/>
</dbReference>
<dbReference type="Gene3D" id="3.40.50.300">
    <property type="entry name" value="P-loop containing nucleotide triphosphate hydrolases"/>
    <property type="match status" value="1"/>
</dbReference>
<dbReference type="GO" id="GO:0016887">
    <property type="term" value="F:ATP hydrolysis activity"/>
    <property type="evidence" value="ECO:0007669"/>
    <property type="project" value="InterPro"/>
</dbReference>
<gene>
    <name evidence="2" type="ordered locus">GPOL_c06740</name>
</gene>
<accession>H6MWT7</accession>
<keyword evidence="3" id="KW-1185">Reference proteome</keyword>
<dbReference type="PANTHER" id="PTHR47691">
    <property type="entry name" value="REGULATOR-RELATED"/>
    <property type="match status" value="1"/>
</dbReference>
<dbReference type="STRING" id="1112204.GPOL_c06740"/>
<dbReference type="KEGG" id="gpo:GPOL_c06740"/>
<dbReference type="InterPro" id="IPR049945">
    <property type="entry name" value="AAA_22"/>
</dbReference>
<dbReference type="AlphaFoldDB" id="H6MWT7"/>
<proteinExistence type="predicted"/>